<dbReference type="HOGENOM" id="CLU_009673_5_0_6"/>
<proteinExistence type="predicted"/>
<dbReference type="OrthoDB" id="9803916at2"/>
<dbReference type="RefSeq" id="WP_011588215.1">
    <property type="nucleotide sequence ID" value="NC_008260.1"/>
</dbReference>
<evidence type="ECO:0000259" key="2">
    <source>
        <dbReference type="SMART" id="SM00849"/>
    </source>
</evidence>
<feature type="domain" description="Beta-Casp" evidence="3">
    <location>
        <begin position="254"/>
        <end position="392"/>
    </location>
</feature>
<dbReference type="Pfam" id="PF10996">
    <property type="entry name" value="Beta-Casp"/>
    <property type="match status" value="1"/>
</dbReference>
<dbReference type="Pfam" id="PF07521">
    <property type="entry name" value="RMMBL"/>
    <property type="match status" value="1"/>
</dbReference>
<dbReference type="Pfam" id="PF00753">
    <property type="entry name" value="Lactamase_B"/>
    <property type="match status" value="1"/>
</dbReference>
<name>Q0VR19_ALCBS</name>
<dbReference type="Gene3D" id="3.40.50.10890">
    <property type="match status" value="1"/>
</dbReference>
<sequence length="478" mass="51929">MERSNNLPEGGFPHLFHHGAVRGVTGSAHEWVASPDCSVLIDCGLFQGGDVGPAGASADDLAIDFDISRIQAVVLTHVHIDHVGRLPWLLGAGYVGPICCSGPSAKLLPIVLEDAFRLGVSRKPADVERFMARLEAALVPVPFGYWHALEMADGTVAEIRLGRAGHILGSAHVSCRLAGEHITVFSGDLGAADAPILPEPEPPPAANVLVIESTYGDSLHEGRKTRQQRLEDALVKALRDKGTLLIPAFSIGRTQELLYELEAIIHRQRGAAMHSFLDWDELPIILDSPLASRFTQVYRELEPYWDEEARERLRADRRPLAFEQLLTVDSHEAHMKMVRHLAGTARPAVVIAASGMCAGGRIVNYLKAMLGDARHNVLFVGYQAAGTPGREIQRSEQGGSVRLEAETYPIRAAVESISGYSAHGDQQDLLRFAAGIARGPEEIRVVHGDEGAKRALVDKLDTHFRAAGQPVNVWIPLQ</sequence>
<gene>
    <name evidence="4" type="ordered locus">ABO_0931</name>
</gene>
<accession>Q0VR19</accession>
<keyword evidence="5" id="KW-1185">Reference proteome</keyword>
<dbReference type="EMBL" id="AM286690">
    <property type="protein sequence ID" value="CAL16379.1"/>
    <property type="molecule type" value="Genomic_DNA"/>
</dbReference>
<dbReference type="SMART" id="SM01027">
    <property type="entry name" value="Beta-Casp"/>
    <property type="match status" value="1"/>
</dbReference>
<dbReference type="PANTHER" id="PTHR11203">
    <property type="entry name" value="CLEAVAGE AND POLYADENYLATION SPECIFICITY FACTOR FAMILY MEMBER"/>
    <property type="match status" value="1"/>
</dbReference>
<dbReference type="Gene3D" id="3.60.15.10">
    <property type="entry name" value="Ribonuclease Z/Hydroxyacylglutathione hydrolase-like"/>
    <property type="match status" value="1"/>
</dbReference>
<dbReference type="KEGG" id="abo:ABO_0931"/>
<feature type="domain" description="Metallo-beta-lactamase" evidence="2">
    <location>
        <begin position="25"/>
        <end position="249"/>
    </location>
</feature>
<evidence type="ECO:0000313" key="5">
    <source>
        <dbReference type="Proteomes" id="UP000008871"/>
    </source>
</evidence>
<dbReference type="InterPro" id="IPR036866">
    <property type="entry name" value="RibonucZ/Hydroxyglut_hydro"/>
</dbReference>
<evidence type="ECO:0000313" key="4">
    <source>
        <dbReference type="EMBL" id="CAL16379.1"/>
    </source>
</evidence>
<dbReference type="AlphaFoldDB" id="Q0VR19"/>
<dbReference type="InterPro" id="IPR022712">
    <property type="entry name" value="Beta_Casp"/>
</dbReference>
<evidence type="ECO:0000259" key="3">
    <source>
        <dbReference type="SMART" id="SM01027"/>
    </source>
</evidence>
<dbReference type="CDD" id="cd16295">
    <property type="entry name" value="TTHA0252-CPSF-like_MBL-fold"/>
    <property type="match status" value="1"/>
</dbReference>
<dbReference type="GO" id="GO:0016787">
    <property type="term" value="F:hydrolase activity"/>
    <property type="evidence" value="ECO:0007669"/>
    <property type="project" value="UniProtKB-KW"/>
</dbReference>
<dbReference type="eggNOG" id="COG1236">
    <property type="taxonomic scope" value="Bacteria"/>
</dbReference>
<evidence type="ECO:0008006" key="6">
    <source>
        <dbReference type="Google" id="ProtNLM"/>
    </source>
</evidence>
<dbReference type="InterPro" id="IPR001279">
    <property type="entry name" value="Metallo-B-lactamas"/>
</dbReference>
<dbReference type="InterPro" id="IPR011108">
    <property type="entry name" value="RMMBL"/>
</dbReference>
<keyword evidence="1" id="KW-0378">Hydrolase</keyword>
<dbReference type="PANTHER" id="PTHR11203:SF37">
    <property type="entry name" value="INTEGRATOR COMPLEX SUBUNIT 11"/>
    <property type="match status" value="1"/>
</dbReference>
<organism evidence="4 5">
    <name type="scientific">Alcanivorax borkumensis (strain ATCC 700651 / DSM 11573 / NCIMB 13689 / SK2)</name>
    <dbReference type="NCBI Taxonomy" id="393595"/>
    <lineage>
        <taxon>Bacteria</taxon>
        <taxon>Pseudomonadati</taxon>
        <taxon>Pseudomonadota</taxon>
        <taxon>Gammaproteobacteria</taxon>
        <taxon>Oceanospirillales</taxon>
        <taxon>Alcanivoracaceae</taxon>
        <taxon>Alcanivorax</taxon>
    </lineage>
</organism>
<dbReference type="GO" id="GO:0004521">
    <property type="term" value="F:RNA endonuclease activity"/>
    <property type="evidence" value="ECO:0007669"/>
    <property type="project" value="TreeGrafter"/>
</dbReference>
<dbReference type="SUPFAM" id="SSF56281">
    <property type="entry name" value="Metallo-hydrolase/oxidoreductase"/>
    <property type="match status" value="1"/>
</dbReference>
<protein>
    <recommendedName>
        <fullName evidence="6">Metallo-beta-lactamase family protein</fullName>
    </recommendedName>
</protein>
<dbReference type="InterPro" id="IPR050698">
    <property type="entry name" value="MBL"/>
</dbReference>
<dbReference type="STRING" id="393595.ABO_0931"/>
<dbReference type="SMART" id="SM00849">
    <property type="entry name" value="Lactamase_B"/>
    <property type="match status" value="1"/>
</dbReference>
<reference evidence="4 5" key="1">
    <citation type="journal article" date="2006" name="Nat. Biotechnol.">
        <title>Genome sequence of the ubiquitous hydrocarbon-degrading marine bacterium Alcanivorax borkumensis.</title>
        <authorList>
            <person name="Schneiker S."/>
            <person name="Martins dos Santos V.A.P."/>
            <person name="Bartels D."/>
            <person name="Bekel T."/>
            <person name="Brecht M."/>
            <person name="Buhrmester J."/>
            <person name="Chernikova T.N."/>
            <person name="Denaro R."/>
            <person name="Ferrer M."/>
            <person name="Gertler C."/>
            <person name="Goesmann A."/>
            <person name="Golyshina O.V."/>
            <person name="Kaminski F."/>
            <person name="Khachane A.N."/>
            <person name="Lang S."/>
            <person name="Linke B."/>
            <person name="McHardy A.C."/>
            <person name="Meyer F."/>
            <person name="Nechitaylo T."/>
            <person name="Puehler A."/>
            <person name="Regenhardt D."/>
            <person name="Rupp O."/>
            <person name="Sabirova J.S."/>
            <person name="Selbitschka W."/>
            <person name="Yakimov M.M."/>
            <person name="Timmis K.N."/>
            <person name="Vorhoelter F.-J."/>
            <person name="Weidner S."/>
            <person name="Kaiser O."/>
            <person name="Golyshin P.N."/>
        </authorList>
    </citation>
    <scope>NUCLEOTIDE SEQUENCE [LARGE SCALE GENOMIC DNA]</scope>
    <source>
        <strain evidence="5">ATCC 700651 / DSM 11573 / NCIMB 13689 / SK2</strain>
    </source>
</reference>
<evidence type="ECO:0000256" key="1">
    <source>
        <dbReference type="ARBA" id="ARBA00022801"/>
    </source>
</evidence>
<dbReference type="Proteomes" id="UP000008871">
    <property type="component" value="Chromosome"/>
</dbReference>